<feature type="transmembrane region" description="Helical" evidence="1">
    <location>
        <begin position="580"/>
        <end position="600"/>
    </location>
</feature>
<feature type="transmembrane region" description="Helical" evidence="1">
    <location>
        <begin position="536"/>
        <end position="560"/>
    </location>
</feature>
<feature type="transmembrane region" description="Helical" evidence="1">
    <location>
        <begin position="369"/>
        <end position="390"/>
    </location>
</feature>
<keyword evidence="1" id="KW-1133">Transmembrane helix</keyword>
<keyword evidence="2" id="KW-0732">Signal</keyword>
<dbReference type="SMART" id="SM00703">
    <property type="entry name" value="NRF"/>
    <property type="match status" value="1"/>
</dbReference>
<organism evidence="4 5">
    <name type="scientific">Rhynchophorus ferrugineus</name>
    <name type="common">Red palm weevil</name>
    <name type="synonym">Curculio ferrugineus</name>
    <dbReference type="NCBI Taxonomy" id="354439"/>
    <lineage>
        <taxon>Eukaryota</taxon>
        <taxon>Metazoa</taxon>
        <taxon>Ecdysozoa</taxon>
        <taxon>Arthropoda</taxon>
        <taxon>Hexapoda</taxon>
        <taxon>Insecta</taxon>
        <taxon>Pterygota</taxon>
        <taxon>Neoptera</taxon>
        <taxon>Endopterygota</taxon>
        <taxon>Coleoptera</taxon>
        <taxon>Polyphaga</taxon>
        <taxon>Cucujiformia</taxon>
        <taxon>Curculionidae</taxon>
        <taxon>Dryophthorinae</taxon>
        <taxon>Rhynchophorus</taxon>
    </lineage>
</organism>
<feature type="transmembrane region" description="Helical" evidence="1">
    <location>
        <begin position="654"/>
        <end position="680"/>
    </location>
</feature>
<feature type="transmembrane region" description="Helical" evidence="1">
    <location>
        <begin position="460"/>
        <end position="480"/>
    </location>
</feature>
<evidence type="ECO:0000259" key="3">
    <source>
        <dbReference type="SMART" id="SM00703"/>
    </source>
</evidence>
<keyword evidence="1" id="KW-0812">Transmembrane</keyword>
<dbReference type="InterPro" id="IPR052728">
    <property type="entry name" value="O2_lipid_transport_reg"/>
</dbReference>
<keyword evidence="1" id="KW-0472">Membrane</keyword>
<feature type="chain" id="PRO_5033010917" description="Nose resistant-to-fluoxetine protein N-terminal domain-containing protein" evidence="2">
    <location>
        <begin position="19"/>
        <end position="686"/>
    </location>
</feature>
<feature type="signal peptide" evidence="2">
    <location>
        <begin position="1"/>
        <end position="18"/>
    </location>
</feature>
<dbReference type="GO" id="GO:0016747">
    <property type="term" value="F:acyltransferase activity, transferring groups other than amino-acyl groups"/>
    <property type="evidence" value="ECO:0007669"/>
    <property type="project" value="InterPro"/>
</dbReference>
<proteinExistence type="predicted"/>
<dbReference type="PANTHER" id="PTHR11161:SF0">
    <property type="entry name" value="O-ACYLTRANSFERASE LIKE PROTEIN"/>
    <property type="match status" value="1"/>
</dbReference>
<dbReference type="Pfam" id="PF01757">
    <property type="entry name" value="Acyl_transf_3"/>
    <property type="match status" value="1"/>
</dbReference>
<reference evidence="4" key="1">
    <citation type="submission" date="2020-08" db="EMBL/GenBank/DDBJ databases">
        <title>Genome sequencing and assembly of the red palm weevil Rhynchophorus ferrugineus.</title>
        <authorList>
            <person name="Dias G.B."/>
            <person name="Bergman C.M."/>
            <person name="Manee M."/>
        </authorList>
    </citation>
    <scope>NUCLEOTIDE SEQUENCE</scope>
    <source>
        <strain evidence="4">AA-2017</strain>
        <tissue evidence="4">Whole larva</tissue>
    </source>
</reference>
<keyword evidence="5" id="KW-1185">Reference proteome</keyword>
<evidence type="ECO:0000313" key="4">
    <source>
        <dbReference type="EMBL" id="KAF7284842.1"/>
    </source>
</evidence>
<feature type="transmembrane region" description="Helical" evidence="1">
    <location>
        <begin position="500"/>
        <end position="524"/>
    </location>
</feature>
<dbReference type="Pfam" id="PF20146">
    <property type="entry name" value="NRF"/>
    <property type="match status" value="1"/>
</dbReference>
<evidence type="ECO:0000313" key="5">
    <source>
        <dbReference type="Proteomes" id="UP000625711"/>
    </source>
</evidence>
<comment type="caution">
    <text evidence="4">The sequence shown here is derived from an EMBL/GenBank/DDBJ whole genome shotgun (WGS) entry which is preliminary data.</text>
</comment>
<gene>
    <name evidence="4" type="ORF">GWI33_021485</name>
</gene>
<evidence type="ECO:0000256" key="1">
    <source>
        <dbReference type="SAM" id="Phobius"/>
    </source>
</evidence>
<dbReference type="Proteomes" id="UP000625711">
    <property type="component" value="Unassembled WGS sequence"/>
</dbReference>
<dbReference type="AlphaFoldDB" id="A0A834ITN2"/>
<dbReference type="InterPro" id="IPR006621">
    <property type="entry name" value="Nose-resist-to-fluoxetine_N"/>
</dbReference>
<dbReference type="PANTHER" id="PTHR11161">
    <property type="entry name" value="O-ACYLTRANSFERASE"/>
    <property type="match status" value="1"/>
</dbReference>
<dbReference type="OrthoDB" id="118951at2759"/>
<dbReference type="InterPro" id="IPR002656">
    <property type="entry name" value="Acyl_transf_3_dom"/>
</dbReference>
<feature type="transmembrane region" description="Helical" evidence="1">
    <location>
        <begin position="328"/>
        <end position="348"/>
    </location>
</feature>
<dbReference type="EMBL" id="JAACXV010000068">
    <property type="protein sequence ID" value="KAF7284842.1"/>
    <property type="molecule type" value="Genomic_DNA"/>
</dbReference>
<accession>A0A834ITN2</accession>
<feature type="transmembrane region" description="Helical" evidence="1">
    <location>
        <begin position="225"/>
        <end position="244"/>
    </location>
</feature>
<protein>
    <recommendedName>
        <fullName evidence="3">Nose resistant-to-fluoxetine protein N-terminal domain-containing protein</fullName>
    </recommendedName>
</protein>
<feature type="domain" description="Nose resistant-to-fluoxetine protein N-terminal" evidence="3">
    <location>
        <begin position="66"/>
        <end position="210"/>
    </location>
</feature>
<sequence>MFFRFSVFAILCRYYSHAKTTENIIANVTGEDWARYVENTPQKLNSRQGLLMNQILEAYSLTTAKNDLCRNHSNEFRRALRRFEPWALNMFDASSKIQSGILYGNLFEFGNFKQCVSIHTKDTDSGSLRGKHCTLKVYPDTKLLKKILSFRHISEKRWDKVKVFVENTPLAWSICVPDSCDVDDVLPHFRKLIKSLTQGLNLTIELRNINCLTELNDKGFNRSELAIIAAFVCYIIIIAVLTLVDCCSPSEKADASVLLRIFSARRNMKSIFIQGNQDTSDLNCVHGIRFLSTCYVIIGHRYLMMMFFPVINSLHIMEWILYYRSTAITGGTLCVDTFFVISGMLVSINFMKQKIRGRINWFMFYIYRYVRITTPLAIVVLWYATFMHYFGSGPLWNDMLEVIQKPCKNFWLPTILHVQNYINPYPLCLTQSWYLTCDMQYYYFSPIILVPLSSSSNFGYAVYGTIYVLSIAVNFYFAYLNKYNGGVPVTNQLFSTKYFQHYYIAPHVRASTYIVGLGFGFYLYKHRGATHNLNAFSVVTGWLLCILIMLASLVGCLIFFTEEHEYNRLESSSFLALSRSSWSMGIVWIIWACVNGYGGFVNDFLSCQLFRILGKISYGMYLLHMGVQYMTSGAAKTPSYFSDFTSLMAAFGDLLLMVGLGFIFTILFESPLIQILSLLIKKKSTS</sequence>
<name>A0A834ITN2_RHYFE</name>
<evidence type="ECO:0000256" key="2">
    <source>
        <dbReference type="SAM" id="SignalP"/>
    </source>
</evidence>